<name>A0A6I8V634_DROPS</name>
<keyword evidence="2" id="KW-1185">Reference proteome</keyword>
<reference evidence="3" key="2">
    <citation type="submission" date="2025-08" db="UniProtKB">
        <authorList>
            <consortium name="RefSeq"/>
        </authorList>
    </citation>
    <scope>IDENTIFICATION</scope>
    <source>
        <strain evidence="3">MV-25-SWS-2005</strain>
        <tissue evidence="3">Whole body</tissue>
    </source>
</reference>
<keyword evidence="1" id="KW-0812">Transmembrane</keyword>
<dbReference type="GeneID" id="13036446"/>
<dbReference type="KEGG" id="dpo:13036446"/>
<dbReference type="RefSeq" id="XP_003736829.1">
    <property type="nucleotide sequence ID" value="XM_003736781.3"/>
</dbReference>
<sequence>MVNEDLQLFFWNTIYMFHHAYFLNIYKLYGDLIEVKGLVDASGQEIWIRNAFTLLTTILLVVRFIMTFAGLTACVVAIYPILTNSMPDMLIPTIIVQGINDVVLNCYELLLGYGVLNYLFPRGTAPFAVLLAKMVIKITWAVSNLNYYASHHNRLFHLSKLAIGDAQSFRPSHNSLHEYEINNQNLLPN</sequence>
<dbReference type="AlphaFoldDB" id="A0A6I8V634"/>
<dbReference type="InParanoid" id="A0A6I8V634"/>
<protein>
    <submittedName>
        <fullName evidence="3">Uncharacterized protein</fullName>
    </submittedName>
</protein>
<reference evidence="2" key="1">
    <citation type="submission" date="2024-06" db="UniProtKB">
        <authorList>
            <consortium name="RefSeq"/>
        </authorList>
    </citation>
    <scope>NUCLEOTIDE SEQUENCE [LARGE SCALE GENOMIC DNA]</scope>
    <source>
        <strain evidence="2">MV2-25</strain>
    </source>
</reference>
<evidence type="ECO:0000256" key="1">
    <source>
        <dbReference type="SAM" id="Phobius"/>
    </source>
</evidence>
<organism evidence="2 3">
    <name type="scientific">Drosophila pseudoobscura pseudoobscura</name>
    <name type="common">Fruit fly</name>
    <dbReference type="NCBI Taxonomy" id="46245"/>
    <lineage>
        <taxon>Eukaryota</taxon>
        <taxon>Metazoa</taxon>
        <taxon>Ecdysozoa</taxon>
        <taxon>Arthropoda</taxon>
        <taxon>Hexapoda</taxon>
        <taxon>Insecta</taxon>
        <taxon>Pterygota</taxon>
        <taxon>Neoptera</taxon>
        <taxon>Endopterygota</taxon>
        <taxon>Diptera</taxon>
        <taxon>Brachycera</taxon>
        <taxon>Muscomorpha</taxon>
        <taxon>Ephydroidea</taxon>
        <taxon>Drosophilidae</taxon>
        <taxon>Drosophila</taxon>
        <taxon>Sophophora</taxon>
    </lineage>
</organism>
<gene>
    <name evidence="3" type="primary">LOC13036446</name>
</gene>
<keyword evidence="1" id="KW-1133">Transmembrane helix</keyword>
<keyword evidence="1" id="KW-0472">Membrane</keyword>
<accession>A0A6I8V634</accession>
<evidence type="ECO:0000313" key="3">
    <source>
        <dbReference type="RefSeq" id="XP_003736829.1"/>
    </source>
</evidence>
<feature type="transmembrane region" description="Helical" evidence="1">
    <location>
        <begin position="102"/>
        <end position="120"/>
    </location>
</feature>
<dbReference type="Bgee" id="FBgn0263311">
    <property type="expression patterns" value="Expressed in male reproductive system and 1 other cell type or tissue"/>
</dbReference>
<feature type="transmembrane region" description="Helical" evidence="1">
    <location>
        <begin position="52"/>
        <end position="82"/>
    </location>
</feature>
<evidence type="ECO:0000313" key="2">
    <source>
        <dbReference type="Proteomes" id="UP000001819"/>
    </source>
</evidence>
<dbReference type="Proteomes" id="UP000001819">
    <property type="component" value="Chromosome 2"/>
</dbReference>
<proteinExistence type="predicted"/>
<dbReference type="OMA" id="FFWNTIY"/>